<dbReference type="Proteomes" id="UP000050741">
    <property type="component" value="Unassembled WGS sequence"/>
</dbReference>
<sequence>MDAPRLLGLVMQGVVEGLHVRAEMIMKMWTKCRMDKMSHGQNVAWTKCHRAVSFEDILYFVKCLLAGQQMEILHKAKTAMLRHHRKRRQFEALMALARRGAYNGARISCHELGHSALLWYQQNAGAFVKVTVVPRRGLYDGLTTPACGKSKCHGPRCGHASLCSLEAEQPKKSCSE</sequence>
<dbReference type="WBParaSite" id="GPLIN_001353800">
    <property type="protein sequence ID" value="GPLIN_001353800"/>
    <property type="gene ID" value="GPLIN_001353800"/>
</dbReference>
<reference evidence="2" key="3">
    <citation type="submission" date="2016-06" db="UniProtKB">
        <authorList>
            <consortium name="WormBaseParasite"/>
        </authorList>
    </citation>
    <scope>IDENTIFICATION</scope>
</reference>
<protein>
    <submittedName>
        <fullName evidence="2">Peptidase_M1 domain-containing protein</fullName>
    </submittedName>
</protein>
<accession>A0A183CKY2</accession>
<dbReference type="AlphaFoldDB" id="A0A183CKY2"/>
<proteinExistence type="predicted"/>
<evidence type="ECO:0000313" key="1">
    <source>
        <dbReference type="Proteomes" id="UP000050741"/>
    </source>
</evidence>
<evidence type="ECO:0000313" key="2">
    <source>
        <dbReference type="WBParaSite" id="GPLIN_001353800"/>
    </source>
</evidence>
<reference evidence="1" key="2">
    <citation type="submission" date="2014-05" db="EMBL/GenBank/DDBJ databases">
        <title>The genome and life-stage specific transcriptomes of Globodera pallida elucidate key aspects of plant parasitism by a cyst nematode.</title>
        <authorList>
            <person name="Cotton J.A."/>
            <person name="Lilley C.J."/>
            <person name="Jones L.M."/>
            <person name="Kikuchi T."/>
            <person name="Reid A.J."/>
            <person name="Thorpe P."/>
            <person name="Tsai I.J."/>
            <person name="Beasley H."/>
            <person name="Blok V."/>
            <person name="Cock P.J.A."/>
            <person name="Van den Akker S.E."/>
            <person name="Holroyd N."/>
            <person name="Hunt M."/>
            <person name="Mantelin S."/>
            <person name="Naghra H."/>
            <person name="Pain A."/>
            <person name="Palomares-Rius J.E."/>
            <person name="Zarowiecki M."/>
            <person name="Berriman M."/>
            <person name="Jones J.T."/>
            <person name="Urwin P.E."/>
        </authorList>
    </citation>
    <scope>NUCLEOTIDE SEQUENCE [LARGE SCALE GENOMIC DNA]</scope>
    <source>
        <strain evidence="1">Lindley</strain>
    </source>
</reference>
<organism evidence="1 2">
    <name type="scientific">Globodera pallida</name>
    <name type="common">Potato cyst nematode worm</name>
    <name type="synonym">Heterodera pallida</name>
    <dbReference type="NCBI Taxonomy" id="36090"/>
    <lineage>
        <taxon>Eukaryota</taxon>
        <taxon>Metazoa</taxon>
        <taxon>Ecdysozoa</taxon>
        <taxon>Nematoda</taxon>
        <taxon>Chromadorea</taxon>
        <taxon>Rhabditida</taxon>
        <taxon>Tylenchina</taxon>
        <taxon>Tylenchomorpha</taxon>
        <taxon>Tylenchoidea</taxon>
        <taxon>Heteroderidae</taxon>
        <taxon>Heteroderinae</taxon>
        <taxon>Globodera</taxon>
    </lineage>
</organism>
<keyword evidence="1" id="KW-1185">Reference proteome</keyword>
<reference evidence="1" key="1">
    <citation type="submission" date="2013-12" db="EMBL/GenBank/DDBJ databases">
        <authorList>
            <person name="Aslett M."/>
        </authorList>
    </citation>
    <scope>NUCLEOTIDE SEQUENCE [LARGE SCALE GENOMIC DNA]</scope>
    <source>
        <strain evidence="1">Lindley</strain>
    </source>
</reference>
<name>A0A183CKY2_GLOPA</name>